<gene>
    <name evidence="1" type="ORF">C5E00_02525</name>
</gene>
<dbReference type="Proteomes" id="UP000269665">
    <property type="component" value="Unassembled WGS sequence"/>
</dbReference>
<protein>
    <submittedName>
        <fullName evidence="1">Uncharacterized protein</fullName>
    </submittedName>
</protein>
<comment type="caution">
    <text evidence="1">The sequence shown here is derived from an EMBL/GenBank/DDBJ whole genome shotgun (WGS) entry which is preliminary data.</text>
</comment>
<dbReference type="AlphaFoldDB" id="A0A8B3FRF3"/>
<evidence type="ECO:0000313" key="1">
    <source>
        <dbReference type="EMBL" id="RKO75733.1"/>
    </source>
</evidence>
<evidence type="ECO:0000313" key="2">
    <source>
        <dbReference type="Proteomes" id="UP000269665"/>
    </source>
</evidence>
<dbReference type="OrthoDB" id="2051973at2"/>
<dbReference type="Gene3D" id="3.10.450.10">
    <property type="match status" value="1"/>
</dbReference>
<accession>A0A8B3FRF3</accession>
<dbReference type="InterPro" id="IPR046350">
    <property type="entry name" value="Cystatin_sf"/>
</dbReference>
<dbReference type="RefSeq" id="WP_033071281.1">
    <property type="nucleotide sequence ID" value="NZ_CP015749.1"/>
</dbReference>
<sequence>MSNNTVGGWSAFRDVDNADKSFFESVLNGLVGMKYTPIFVATQIVSGTNYSFLSKAIGAFPNAQLNMTLVRIYKPLSGEAHITSIEKIEP</sequence>
<dbReference type="KEGG" id="ppar:A8F97_10075"/>
<dbReference type="GeneID" id="45849809"/>
<proteinExistence type="predicted"/>
<dbReference type="EMBL" id="PSZG01000001">
    <property type="protein sequence ID" value="RKO75733.1"/>
    <property type="molecule type" value="Genomic_DNA"/>
</dbReference>
<dbReference type="SUPFAM" id="SSF54403">
    <property type="entry name" value="Cystatin/monellin"/>
    <property type="match status" value="1"/>
</dbReference>
<reference evidence="1 2" key="1">
    <citation type="journal article" date="2018" name="BMC Genomics">
        <title>High genomic variability in the plant pathogenic bacterium Pectobacterium parmentieri deciphered from de novo assembled complete genomes.</title>
        <authorList>
            <person name="Zoledowska S."/>
            <person name="Motyka-Pomagruk A."/>
            <person name="Sledz W."/>
            <person name="Mengoni A."/>
            <person name="Lojkowska E."/>
        </authorList>
    </citation>
    <scope>NUCLEOTIDE SEQUENCE [LARGE SCALE GENOMIC DNA]</scope>
    <source>
        <strain evidence="1 2">IFB5626</strain>
    </source>
</reference>
<organism evidence="1 2">
    <name type="scientific">Pectobacterium parmentieri</name>
    <dbReference type="NCBI Taxonomy" id="1905730"/>
    <lineage>
        <taxon>Bacteria</taxon>
        <taxon>Pseudomonadati</taxon>
        <taxon>Pseudomonadota</taxon>
        <taxon>Gammaproteobacteria</taxon>
        <taxon>Enterobacterales</taxon>
        <taxon>Pectobacteriaceae</taxon>
        <taxon>Pectobacterium</taxon>
    </lineage>
</organism>
<name>A0A8B3FRF3_PECPM</name>